<proteinExistence type="predicted"/>
<organism evidence="2 3">
    <name type="scientific">Polyplax serrata</name>
    <name type="common">Common mouse louse</name>
    <dbReference type="NCBI Taxonomy" id="468196"/>
    <lineage>
        <taxon>Eukaryota</taxon>
        <taxon>Metazoa</taxon>
        <taxon>Ecdysozoa</taxon>
        <taxon>Arthropoda</taxon>
        <taxon>Hexapoda</taxon>
        <taxon>Insecta</taxon>
        <taxon>Pterygota</taxon>
        <taxon>Neoptera</taxon>
        <taxon>Paraneoptera</taxon>
        <taxon>Psocodea</taxon>
        <taxon>Troctomorpha</taxon>
        <taxon>Phthiraptera</taxon>
        <taxon>Anoplura</taxon>
        <taxon>Polyplacidae</taxon>
        <taxon>Polyplax</taxon>
    </lineage>
</organism>
<gene>
    <name evidence="2" type="ORF">RUM44_011868</name>
</gene>
<sequence>MKSELRAYLMAAVISLAGSRIRFGATVSYLGVTIGRGFDFQAHIAGAMTRARDALMRFGKQGGYAYQVWRRAAMTKMVISRLRRVQRQVLPACTRCFRSISYDALYVISGVLPIMLYIKAKCATEDKAAAMADKRWSNGKKSGKRGKEHTLGASDQDQIFRSGLVGAKLADLNCVKGRNCLWCSAAEDDVDHAVWECKKVEEEKERLREELGETWHQDLGYRDYVRNRNTRTAITRYLEVVMRQREESLRAYGYEEEEDDTDNAREIEALSLRCSVRRPPPPRGSPRVPERSCGGFLPAPPPVAK</sequence>
<evidence type="ECO:0008006" key="4">
    <source>
        <dbReference type="Google" id="ProtNLM"/>
    </source>
</evidence>
<protein>
    <recommendedName>
        <fullName evidence="4">Reverse transcriptase</fullName>
    </recommendedName>
</protein>
<accession>A0ABR1BDX7</accession>
<evidence type="ECO:0000256" key="1">
    <source>
        <dbReference type="SAM" id="MobiDB-lite"/>
    </source>
</evidence>
<dbReference type="Proteomes" id="UP001359485">
    <property type="component" value="Unassembled WGS sequence"/>
</dbReference>
<reference evidence="2 3" key="1">
    <citation type="submission" date="2023-09" db="EMBL/GenBank/DDBJ databases">
        <title>Genomes of two closely related lineages of the louse Polyplax serrata with different host specificities.</title>
        <authorList>
            <person name="Martinu J."/>
            <person name="Tarabai H."/>
            <person name="Stefka J."/>
            <person name="Hypsa V."/>
        </authorList>
    </citation>
    <scope>NUCLEOTIDE SEQUENCE [LARGE SCALE GENOMIC DNA]</scope>
    <source>
        <strain evidence="2">98ZLc_SE</strain>
    </source>
</reference>
<name>A0ABR1BDX7_POLSC</name>
<keyword evidence="3" id="KW-1185">Reference proteome</keyword>
<evidence type="ECO:0000313" key="3">
    <source>
        <dbReference type="Proteomes" id="UP001359485"/>
    </source>
</evidence>
<evidence type="ECO:0000313" key="2">
    <source>
        <dbReference type="EMBL" id="KAK6640182.1"/>
    </source>
</evidence>
<comment type="caution">
    <text evidence="2">The sequence shown here is derived from an EMBL/GenBank/DDBJ whole genome shotgun (WGS) entry which is preliminary data.</text>
</comment>
<feature type="region of interest" description="Disordered" evidence="1">
    <location>
        <begin position="272"/>
        <end position="305"/>
    </location>
</feature>
<dbReference type="EMBL" id="JAWJWF010000001">
    <property type="protein sequence ID" value="KAK6640182.1"/>
    <property type="molecule type" value="Genomic_DNA"/>
</dbReference>